<name>A0A9P5XT66_9AGAR</name>
<sequence length="149" mass="17166">MVRQYIDATADLSVKIPVHRVSESSEDNQEQEYITTEGLEELHDAHESWKTRLKISRDYNMLQALESAAFAKCNLARTTPEAPHSNQEFNSETSPEAVYIRIHGELLFNTNRRPASLRPEPYWSFVLYFVKGELKDIKRYSGSTAGWTI</sequence>
<protein>
    <submittedName>
        <fullName evidence="1">Uncharacterized protein</fullName>
    </submittedName>
</protein>
<accession>A0A9P5XT66</accession>
<gene>
    <name evidence="1" type="ORF">BDZ94DRAFT_1371433</name>
</gene>
<evidence type="ECO:0000313" key="2">
    <source>
        <dbReference type="Proteomes" id="UP000807353"/>
    </source>
</evidence>
<dbReference type="EMBL" id="MU150778">
    <property type="protein sequence ID" value="KAF9455321.1"/>
    <property type="molecule type" value="Genomic_DNA"/>
</dbReference>
<organism evidence="1 2">
    <name type="scientific">Collybia nuda</name>
    <dbReference type="NCBI Taxonomy" id="64659"/>
    <lineage>
        <taxon>Eukaryota</taxon>
        <taxon>Fungi</taxon>
        <taxon>Dikarya</taxon>
        <taxon>Basidiomycota</taxon>
        <taxon>Agaricomycotina</taxon>
        <taxon>Agaricomycetes</taxon>
        <taxon>Agaricomycetidae</taxon>
        <taxon>Agaricales</taxon>
        <taxon>Tricholomatineae</taxon>
        <taxon>Clitocybaceae</taxon>
        <taxon>Collybia</taxon>
    </lineage>
</organism>
<dbReference type="Proteomes" id="UP000807353">
    <property type="component" value="Unassembled WGS sequence"/>
</dbReference>
<reference evidence="1" key="1">
    <citation type="submission" date="2020-11" db="EMBL/GenBank/DDBJ databases">
        <authorList>
            <consortium name="DOE Joint Genome Institute"/>
            <person name="Ahrendt S."/>
            <person name="Riley R."/>
            <person name="Andreopoulos W."/>
            <person name="Labutti K."/>
            <person name="Pangilinan J."/>
            <person name="Ruiz-Duenas F.J."/>
            <person name="Barrasa J.M."/>
            <person name="Sanchez-Garcia M."/>
            <person name="Camarero S."/>
            <person name="Miyauchi S."/>
            <person name="Serrano A."/>
            <person name="Linde D."/>
            <person name="Babiker R."/>
            <person name="Drula E."/>
            <person name="Ayuso-Fernandez I."/>
            <person name="Pacheco R."/>
            <person name="Padilla G."/>
            <person name="Ferreira P."/>
            <person name="Barriuso J."/>
            <person name="Kellner H."/>
            <person name="Castanera R."/>
            <person name="Alfaro M."/>
            <person name="Ramirez L."/>
            <person name="Pisabarro A.G."/>
            <person name="Kuo A."/>
            <person name="Tritt A."/>
            <person name="Lipzen A."/>
            <person name="He G."/>
            <person name="Yan M."/>
            <person name="Ng V."/>
            <person name="Cullen D."/>
            <person name="Martin F."/>
            <person name="Rosso M.-N."/>
            <person name="Henrissat B."/>
            <person name="Hibbett D."/>
            <person name="Martinez A.T."/>
            <person name="Grigoriev I.V."/>
        </authorList>
    </citation>
    <scope>NUCLEOTIDE SEQUENCE</scope>
    <source>
        <strain evidence="1">CBS 247.69</strain>
    </source>
</reference>
<comment type="caution">
    <text evidence="1">The sequence shown here is derived from an EMBL/GenBank/DDBJ whole genome shotgun (WGS) entry which is preliminary data.</text>
</comment>
<dbReference type="AlphaFoldDB" id="A0A9P5XT66"/>
<keyword evidence="2" id="KW-1185">Reference proteome</keyword>
<proteinExistence type="predicted"/>
<evidence type="ECO:0000313" key="1">
    <source>
        <dbReference type="EMBL" id="KAF9455321.1"/>
    </source>
</evidence>